<evidence type="ECO:0000256" key="2">
    <source>
        <dbReference type="ARBA" id="ARBA00023002"/>
    </source>
</evidence>
<dbReference type="InterPro" id="IPR042179">
    <property type="entry name" value="KGD_C_sf"/>
</dbReference>
<sequence>MSSKENNQEAPWKGFHGPNLGVVIELYEEYLNDANSVDPELREKFDLWGPPPSQIDSAQNGQNTTGTNLDPDMMTKVVSAVRLADMIRAKGHLVSNINPILQSELSDEFISLERFQLTKEDLIRIPVHLLMKHAPSHVRNGYEVIELLKDRYTNTTAFEFEHVQDEEERIWLRNAVETGEFAEDLSTSSKKALLQRLTEVEGFEKFIHRTFVGQKRFSIEGLDTMVPMLDESIEKSVNIGTENILIGMAHRGRLNVLAHTLGKPYHMIFSEFLQAPKESTAPTEGSEDLNYGWTGDVKYHLGANRTIEKDQNSATITLANNPSHLEFVSPIVEGFARAAQEDRSSKGLPKQDESKALAILIHGDAAFPGQGVVTETLNLSRLNGYRIGGSLHIIANNNIGYTTEIFDSRSTTYASDPAKGFEIPIVHVNADDAEACVKAARLAIEYRKRFKKDFLIDLIGYRRYGHNEGDEPAVTQPVLYDEIRKHPTVRALYAQQLEEEQTVKADYGDKLDQEQADKLQEEYDQVSNKKSENKQELAPPDFIVNGLPKVKTQVDLDRLKSINEQLLKWPEEFKPNQKLEKILHRRLDAFSEKGALDWGLGEYLAFATIIADGTPIRLTGQDTERGTFAHRHAVLHDRETNKTFTPLHEFEDAAASFSVYNSPLSEQAAVGYEYGYNVFSPETLVLWEAQFGDFTNGAQVILDQWVSAARAKWGQKSGLVLLLPHGYEGMGPEHSSARLERFLQMAAENNWTVANCTSASQYFHILRRQAAILQKNAVRPLIIMTPKSLLRNKAASSKPVEFTEGEFNPVFEHSNLGTDAEKVQRVVLCSGKIGVELDDYVNKNKEEDLSWIHIARVEELYPFPRRLIRELLQRFPNLQEVKWVQEEPKNMGAWTFMETRILEILPEEVELSYIGRTYRSSPAEGVSSAHKTEQSRIVNETFTRKN</sequence>
<proteinExistence type="inferred from homology"/>
<keyword evidence="4 6" id="KW-0324">Glycolysis</keyword>
<dbReference type="GO" id="GO:0004591">
    <property type="term" value="F:oxoglutarate dehydrogenase (succinyl-transferring) activity"/>
    <property type="evidence" value="ECO:0007669"/>
    <property type="project" value="UniProtKB-EC"/>
</dbReference>
<dbReference type="Gene3D" id="3.40.50.12470">
    <property type="match status" value="1"/>
</dbReference>
<dbReference type="SMART" id="SM00861">
    <property type="entry name" value="Transket_pyr"/>
    <property type="match status" value="1"/>
</dbReference>
<dbReference type="InterPro" id="IPR031717">
    <property type="entry name" value="ODO-1/KGD_C"/>
</dbReference>
<evidence type="ECO:0000256" key="4">
    <source>
        <dbReference type="ARBA" id="ARBA00023152"/>
    </source>
</evidence>
<dbReference type="SUPFAM" id="SSF52518">
    <property type="entry name" value="Thiamin diphosphate-binding fold (THDP-binding)"/>
    <property type="match status" value="2"/>
</dbReference>
<keyword evidence="2 6" id="KW-0560">Oxidoreductase</keyword>
<accession>A0ABT9YF83</accession>
<dbReference type="PANTHER" id="PTHR23152">
    <property type="entry name" value="2-OXOGLUTARATE DEHYDROGENASE"/>
    <property type="match status" value="1"/>
</dbReference>
<evidence type="ECO:0000256" key="5">
    <source>
        <dbReference type="ARBA" id="ARBA00051911"/>
    </source>
</evidence>
<dbReference type="Gene3D" id="3.40.50.11610">
    <property type="entry name" value="Multifunctional 2-oxoglutarate metabolism enzyme, C-terminal domain"/>
    <property type="match status" value="1"/>
</dbReference>
<feature type="region of interest" description="Disordered" evidence="7">
    <location>
        <begin position="48"/>
        <end position="71"/>
    </location>
</feature>
<dbReference type="HAMAP" id="MF_01169">
    <property type="entry name" value="SucA_OdhA"/>
    <property type="match status" value="1"/>
</dbReference>
<dbReference type="PANTHER" id="PTHR23152:SF4">
    <property type="entry name" value="2-OXOADIPATE DEHYDROGENASE COMPLEX COMPONENT E1"/>
    <property type="match status" value="1"/>
</dbReference>
<reference evidence="9 10" key="1">
    <citation type="submission" date="2023-07" db="EMBL/GenBank/DDBJ databases">
        <title>Genomic Encyclopedia of Type Strains, Phase IV (KMG-IV): sequencing the most valuable type-strain genomes for metagenomic binning, comparative biology and taxonomic classification.</title>
        <authorList>
            <person name="Goeker M."/>
        </authorList>
    </citation>
    <scope>NUCLEOTIDE SEQUENCE [LARGE SCALE GENOMIC DNA]</scope>
    <source>
        <strain evidence="9 10">DSM 19154</strain>
    </source>
</reference>
<comment type="catalytic activity">
    <reaction evidence="5 6">
        <text>N(6)-[(R)-lipoyl]-L-lysyl-[protein] + 2-oxoglutarate + H(+) = N(6)-[(R)-S(8)-succinyldihydrolipoyl]-L-lysyl-[protein] + CO2</text>
        <dbReference type="Rhea" id="RHEA:12188"/>
        <dbReference type="Rhea" id="RHEA-COMP:10474"/>
        <dbReference type="Rhea" id="RHEA-COMP:20092"/>
        <dbReference type="ChEBI" id="CHEBI:15378"/>
        <dbReference type="ChEBI" id="CHEBI:16526"/>
        <dbReference type="ChEBI" id="CHEBI:16810"/>
        <dbReference type="ChEBI" id="CHEBI:83099"/>
        <dbReference type="ChEBI" id="CHEBI:83120"/>
        <dbReference type="EC" id="1.2.4.2"/>
    </reaction>
</comment>
<dbReference type="InterPro" id="IPR023784">
    <property type="entry name" value="2oxoglutarate_DH_E1_bac"/>
</dbReference>
<evidence type="ECO:0000313" key="9">
    <source>
        <dbReference type="EMBL" id="MDQ0206175.1"/>
    </source>
</evidence>
<dbReference type="PIRSF" id="PIRSF000157">
    <property type="entry name" value="Oxoglu_dh_E1"/>
    <property type="match status" value="1"/>
</dbReference>
<protein>
    <recommendedName>
        <fullName evidence="6">2-oxoglutarate dehydrogenase E1 component</fullName>
        <ecNumber evidence="6">1.2.4.2</ecNumber>
    </recommendedName>
    <alternativeName>
        <fullName evidence="6">Alpha-ketoglutarate dehydrogenase</fullName>
    </alternativeName>
</protein>
<dbReference type="Pfam" id="PF16870">
    <property type="entry name" value="OxoGdeHyase_C"/>
    <property type="match status" value="1"/>
</dbReference>
<keyword evidence="10" id="KW-1185">Reference proteome</keyword>
<comment type="cofactor">
    <cofactor evidence="1 6">
        <name>thiamine diphosphate</name>
        <dbReference type="ChEBI" id="CHEBI:58937"/>
    </cofactor>
</comment>
<dbReference type="Gene3D" id="3.40.50.970">
    <property type="match status" value="1"/>
</dbReference>
<dbReference type="EMBL" id="JAUSUA010000001">
    <property type="protein sequence ID" value="MDQ0206175.1"/>
    <property type="molecule type" value="Genomic_DNA"/>
</dbReference>
<dbReference type="EC" id="1.2.4.2" evidence="6"/>
<comment type="function">
    <text evidence="6">E1 component of the 2-oxoglutarate dehydrogenase (OGDH) complex which catalyzes the decarboxylation of 2-oxoglutarate, the first step in the conversion of 2-oxoglutarate to succinyl-CoA and CO(2).</text>
</comment>
<feature type="compositionally biased region" description="Polar residues" evidence="7">
    <location>
        <begin position="54"/>
        <end position="68"/>
    </location>
</feature>
<dbReference type="NCBIfam" id="NF006914">
    <property type="entry name" value="PRK09404.1"/>
    <property type="match status" value="1"/>
</dbReference>
<dbReference type="InterPro" id="IPR029061">
    <property type="entry name" value="THDP-binding"/>
</dbReference>
<name>A0ABT9YF83_9BACI</name>
<dbReference type="Proteomes" id="UP001225034">
    <property type="component" value="Unassembled WGS sequence"/>
</dbReference>
<dbReference type="Pfam" id="PF00676">
    <property type="entry name" value="E1_dh"/>
    <property type="match status" value="1"/>
</dbReference>
<comment type="subunit">
    <text evidence="6">Homodimer. Part of the 2-oxoglutarate dehydrogenase (OGDH) complex composed of E1 (2-oxoglutarate dehydrogenase), E2 (dihydrolipoamide succinyltransferase) and E3 (dihydrolipoamide dehydrogenase); the complex contains multiple copies of the three enzymatic components (E1, E2 and E3).</text>
</comment>
<keyword evidence="3 6" id="KW-0786">Thiamine pyrophosphate</keyword>
<dbReference type="Pfam" id="PF02779">
    <property type="entry name" value="Transket_pyr"/>
    <property type="match status" value="1"/>
</dbReference>
<dbReference type="InterPro" id="IPR005475">
    <property type="entry name" value="Transketolase-like_Pyr-bd"/>
</dbReference>
<organism evidence="9 10">
    <name type="scientific">Alkalicoccobacillus murimartini</name>
    <dbReference type="NCBI Taxonomy" id="171685"/>
    <lineage>
        <taxon>Bacteria</taxon>
        <taxon>Bacillati</taxon>
        <taxon>Bacillota</taxon>
        <taxon>Bacilli</taxon>
        <taxon>Bacillales</taxon>
        <taxon>Bacillaceae</taxon>
        <taxon>Alkalicoccobacillus</taxon>
    </lineage>
</organism>
<evidence type="ECO:0000256" key="1">
    <source>
        <dbReference type="ARBA" id="ARBA00001964"/>
    </source>
</evidence>
<dbReference type="CDD" id="cd02016">
    <property type="entry name" value="TPP_E1_OGDC_like"/>
    <property type="match status" value="1"/>
</dbReference>
<dbReference type="InterPro" id="IPR011603">
    <property type="entry name" value="2oxoglutarate_DH_E1"/>
</dbReference>
<dbReference type="NCBIfam" id="NF008907">
    <property type="entry name" value="PRK12270.1"/>
    <property type="match status" value="1"/>
</dbReference>
<evidence type="ECO:0000256" key="3">
    <source>
        <dbReference type="ARBA" id="ARBA00023052"/>
    </source>
</evidence>
<evidence type="ECO:0000256" key="6">
    <source>
        <dbReference type="HAMAP-Rule" id="MF_01169"/>
    </source>
</evidence>
<dbReference type="NCBIfam" id="TIGR00239">
    <property type="entry name" value="2oxo_dh_E1"/>
    <property type="match status" value="1"/>
</dbReference>
<evidence type="ECO:0000259" key="8">
    <source>
        <dbReference type="SMART" id="SM00861"/>
    </source>
</evidence>
<evidence type="ECO:0000313" key="10">
    <source>
        <dbReference type="Proteomes" id="UP001225034"/>
    </source>
</evidence>
<comment type="similarity">
    <text evidence="6">Belongs to the alpha-ketoglutarate dehydrogenase family.</text>
</comment>
<dbReference type="InterPro" id="IPR001017">
    <property type="entry name" value="DH_E1"/>
</dbReference>
<gene>
    <name evidence="6" type="primary">odhA</name>
    <name evidence="9" type="ORF">J2S05_000949</name>
</gene>
<evidence type="ECO:0000256" key="7">
    <source>
        <dbReference type="SAM" id="MobiDB-lite"/>
    </source>
</evidence>
<dbReference type="RefSeq" id="WP_306980373.1">
    <property type="nucleotide sequence ID" value="NZ_JAUSUA010000001.1"/>
</dbReference>
<feature type="domain" description="Transketolase-like pyrimidine-binding" evidence="8">
    <location>
        <begin position="596"/>
        <end position="792"/>
    </location>
</feature>
<comment type="caution">
    <text evidence="9">The sequence shown here is derived from an EMBL/GenBank/DDBJ whole genome shotgun (WGS) entry which is preliminary data.</text>
</comment>